<evidence type="ECO:0000313" key="13">
    <source>
        <dbReference type="EMBL" id="GAF98433.1"/>
    </source>
</evidence>
<organism evidence="13">
    <name type="scientific">marine sediment metagenome</name>
    <dbReference type="NCBI Taxonomy" id="412755"/>
    <lineage>
        <taxon>unclassified sequences</taxon>
        <taxon>metagenomes</taxon>
        <taxon>ecological metagenomes</taxon>
    </lineage>
</organism>
<dbReference type="GO" id="GO:0051539">
    <property type="term" value="F:4 iron, 4 sulfur cluster binding"/>
    <property type="evidence" value="ECO:0007669"/>
    <property type="project" value="UniProtKB-KW"/>
</dbReference>
<evidence type="ECO:0000256" key="9">
    <source>
        <dbReference type="ARBA" id="ARBA00023004"/>
    </source>
</evidence>
<dbReference type="InterPro" id="IPR036895">
    <property type="entry name" value="Uracil-DNA_glycosylase-like_sf"/>
</dbReference>
<evidence type="ECO:0000256" key="10">
    <source>
        <dbReference type="ARBA" id="ARBA00023014"/>
    </source>
</evidence>
<comment type="caution">
    <text evidence="13">The sequence shown here is derived from an EMBL/GenBank/DDBJ whole genome shotgun (WGS) entry which is preliminary data.</text>
</comment>
<keyword evidence="5" id="KW-0004">4Fe-4S</keyword>
<evidence type="ECO:0000256" key="8">
    <source>
        <dbReference type="ARBA" id="ARBA00022801"/>
    </source>
</evidence>
<protein>
    <recommendedName>
        <fullName evidence="4">Type-4 uracil-DNA glycosylase</fullName>
        <ecNumber evidence="3">3.2.2.27</ecNumber>
    </recommendedName>
</protein>
<dbReference type="InterPro" id="IPR005122">
    <property type="entry name" value="Uracil-DNA_glycosylase-like"/>
</dbReference>
<dbReference type="GO" id="GO:0046872">
    <property type="term" value="F:metal ion binding"/>
    <property type="evidence" value="ECO:0007669"/>
    <property type="project" value="UniProtKB-KW"/>
</dbReference>
<evidence type="ECO:0000256" key="5">
    <source>
        <dbReference type="ARBA" id="ARBA00022485"/>
    </source>
</evidence>
<dbReference type="GO" id="GO:0004844">
    <property type="term" value="F:uracil DNA N-glycosylase activity"/>
    <property type="evidence" value="ECO:0007669"/>
    <property type="project" value="UniProtKB-EC"/>
</dbReference>
<reference evidence="13" key="1">
    <citation type="journal article" date="2014" name="Front. Microbiol.">
        <title>High frequency of phylogenetically diverse reductive dehalogenase-homologous genes in deep subseafloor sedimentary metagenomes.</title>
        <authorList>
            <person name="Kawai M."/>
            <person name="Futagami T."/>
            <person name="Toyoda A."/>
            <person name="Takaki Y."/>
            <person name="Nishi S."/>
            <person name="Hori S."/>
            <person name="Arai W."/>
            <person name="Tsubouchi T."/>
            <person name="Morono Y."/>
            <person name="Uchiyama I."/>
            <person name="Ito T."/>
            <person name="Fujiyama A."/>
            <person name="Inagaki F."/>
            <person name="Takami H."/>
        </authorList>
    </citation>
    <scope>NUCLEOTIDE SEQUENCE</scope>
    <source>
        <strain evidence="13">Expedition CK06-06</strain>
    </source>
</reference>
<proteinExistence type="inferred from homology"/>
<name>X0TXW6_9ZZZZ</name>
<dbReference type="InterPro" id="IPR005273">
    <property type="entry name" value="Ura-DNA_glyco_family4"/>
</dbReference>
<keyword evidence="8" id="KW-0378">Hydrolase</keyword>
<dbReference type="SUPFAM" id="SSF52141">
    <property type="entry name" value="Uracil-DNA glycosylase-like"/>
    <property type="match status" value="1"/>
</dbReference>
<keyword evidence="10" id="KW-0411">Iron-sulfur</keyword>
<dbReference type="CDD" id="cd10030">
    <property type="entry name" value="UDG-F4_TTUDGA_SPO1dp_like"/>
    <property type="match status" value="1"/>
</dbReference>
<keyword evidence="7" id="KW-0227">DNA damage</keyword>
<evidence type="ECO:0000256" key="2">
    <source>
        <dbReference type="ARBA" id="ARBA00006521"/>
    </source>
</evidence>
<dbReference type="NCBIfam" id="TIGR00758">
    <property type="entry name" value="UDG_fam4"/>
    <property type="match status" value="1"/>
</dbReference>
<sequence>MIRALGYEREQIYICNVVKCRPPGNRNPKPEEMAQCKQFLYAQLDMIKPKVVCALGAVAANLLTNRQDIISKMRGKVFRNRELVIVPTFHPAYIYRSYSKKKHVWEDLKLIESLLKEEEKEIVDGTTLF</sequence>
<evidence type="ECO:0000256" key="1">
    <source>
        <dbReference type="ARBA" id="ARBA00001400"/>
    </source>
</evidence>
<evidence type="ECO:0000256" key="11">
    <source>
        <dbReference type="ARBA" id="ARBA00023204"/>
    </source>
</evidence>
<evidence type="ECO:0000259" key="12">
    <source>
        <dbReference type="Pfam" id="PF03167"/>
    </source>
</evidence>
<dbReference type="Pfam" id="PF03167">
    <property type="entry name" value="UDG"/>
    <property type="match status" value="1"/>
</dbReference>
<feature type="domain" description="Uracil-DNA glycosylase-like" evidence="12">
    <location>
        <begin position="2"/>
        <end position="109"/>
    </location>
</feature>
<dbReference type="EC" id="3.2.2.27" evidence="3"/>
<dbReference type="PANTHER" id="PTHR33693">
    <property type="entry name" value="TYPE-5 URACIL-DNA GLYCOSYLASE"/>
    <property type="match status" value="1"/>
</dbReference>
<dbReference type="InterPro" id="IPR051536">
    <property type="entry name" value="UDG_Type-4/5"/>
</dbReference>
<keyword evidence="11" id="KW-0234">DNA repair</keyword>
<keyword evidence="9" id="KW-0408">Iron</keyword>
<gene>
    <name evidence="13" type="ORF">S01H1_21921</name>
</gene>
<dbReference type="EMBL" id="BARS01012258">
    <property type="protein sequence ID" value="GAF98433.1"/>
    <property type="molecule type" value="Genomic_DNA"/>
</dbReference>
<dbReference type="AlphaFoldDB" id="X0TXW6"/>
<evidence type="ECO:0000256" key="6">
    <source>
        <dbReference type="ARBA" id="ARBA00022723"/>
    </source>
</evidence>
<evidence type="ECO:0000256" key="7">
    <source>
        <dbReference type="ARBA" id="ARBA00022763"/>
    </source>
</evidence>
<evidence type="ECO:0000256" key="3">
    <source>
        <dbReference type="ARBA" id="ARBA00012030"/>
    </source>
</evidence>
<keyword evidence="6" id="KW-0479">Metal-binding</keyword>
<dbReference type="Gene3D" id="3.40.470.10">
    <property type="entry name" value="Uracil-DNA glycosylase-like domain"/>
    <property type="match status" value="1"/>
</dbReference>
<accession>X0TXW6</accession>
<comment type="catalytic activity">
    <reaction evidence="1">
        <text>Hydrolyzes single-stranded DNA or mismatched double-stranded DNA and polynucleotides, releasing free uracil.</text>
        <dbReference type="EC" id="3.2.2.27"/>
    </reaction>
</comment>
<dbReference type="GO" id="GO:0006281">
    <property type="term" value="P:DNA repair"/>
    <property type="evidence" value="ECO:0007669"/>
    <property type="project" value="UniProtKB-KW"/>
</dbReference>
<evidence type="ECO:0000256" key="4">
    <source>
        <dbReference type="ARBA" id="ARBA00019403"/>
    </source>
</evidence>
<dbReference type="PANTHER" id="PTHR33693:SF1">
    <property type="entry name" value="TYPE-4 URACIL-DNA GLYCOSYLASE"/>
    <property type="match status" value="1"/>
</dbReference>
<comment type="similarity">
    <text evidence="2">Belongs to the uracil-DNA glycosylase (UDG) superfamily. Type 4 (UDGa) family.</text>
</comment>